<keyword evidence="3" id="KW-0677">Repeat</keyword>
<evidence type="ECO:0000256" key="7">
    <source>
        <dbReference type="ARBA" id="ARBA00061084"/>
    </source>
</evidence>
<evidence type="ECO:0000313" key="10">
    <source>
        <dbReference type="EMBL" id="PJF17976.1"/>
    </source>
</evidence>
<comment type="similarity">
    <text evidence="7">Belongs to the UPF0743 family.</text>
</comment>
<dbReference type="PANTHER" id="PTHR13100:SF10">
    <property type="entry name" value="CELL GROWTH-REGULATING NUCLEOLAR PROTEIN"/>
    <property type="match status" value="1"/>
</dbReference>
<gene>
    <name evidence="10" type="ORF">PSACC_02264</name>
</gene>
<feature type="domain" description="Zinc finger C2H2 LYAR-type" evidence="9">
    <location>
        <begin position="30"/>
        <end position="57"/>
    </location>
</feature>
<dbReference type="GO" id="GO:0003677">
    <property type="term" value="F:DNA binding"/>
    <property type="evidence" value="ECO:0007669"/>
    <property type="project" value="InterPro"/>
</dbReference>
<dbReference type="FunFam" id="3.30.1490.490:FF:000001">
    <property type="entry name" value="cell growth-regulating nucleolar protein-like"/>
    <property type="match status" value="1"/>
</dbReference>
<evidence type="ECO:0000256" key="6">
    <source>
        <dbReference type="ARBA" id="ARBA00023242"/>
    </source>
</evidence>
<evidence type="ECO:0000256" key="4">
    <source>
        <dbReference type="ARBA" id="ARBA00022771"/>
    </source>
</evidence>
<sequence length="145" mass="16513">MPSFVCDACQETLKKPKLDMHAQRCRQASFSCIDCYKSFKGVDYRQHFSCITEVEKYEKKKLPVPVKMVQPPTVIESPVKTQTQPDIRTSLAELLQDNSLSISSIKKVLKKSPYSFSKKAIKKHLEKSLVLSVKKGKIQASYTLE</sequence>
<reference evidence="10 11" key="1">
    <citation type="submission" date="2016-10" db="EMBL/GenBank/DDBJ databases">
        <title>The genome of Paramicrosporidium saccamoebae is the missing link in understanding Cryptomycota and Microsporidia evolution.</title>
        <authorList>
            <person name="Quandt C.A."/>
            <person name="Beaudet D."/>
            <person name="Corsaro D."/>
            <person name="Michel R."/>
            <person name="Corradi N."/>
            <person name="James T."/>
        </authorList>
    </citation>
    <scope>NUCLEOTIDE SEQUENCE [LARGE SCALE GENOMIC DNA]</scope>
    <source>
        <strain evidence="10 11">KSL3</strain>
    </source>
</reference>
<protein>
    <recommendedName>
        <fullName evidence="9">Zinc finger C2H2 LYAR-type domain-containing protein</fullName>
    </recommendedName>
</protein>
<dbReference type="GO" id="GO:0006364">
    <property type="term" value="P:rRNA processing"/>
    <property type="evidence" value="ECO:0007669"/>
    <property type="project" value="TreeGrafter"/>
</dbReference>
<dbReference type="Proteomes" id="UP000240830">
    <property type="component" value="Unassembled WGS sequence"/>
</dbReference>
<dbReference type="InterPro" id="IPR036236">
    <property type="entry name" value="Znf_C2H2_sf"/>
</dbReference>
<evidence type="ECO:0000256" key="1">
    <source>
        <dbReference type="ARBA" id="ARBA00004123"/>
    </source>
</evidence>
<dbReference type="GO" id="GO:0008270">
    <property type="term" value="F:zinc ion binding"/>
    <property type="evidence" value="ECO:0007669"/>
    <property type="project" value="UniProtKB-KW"/>
</dbReference>
<evidence type="ECO:0000313" key="11">
    <source>
        <dbReference type="Proteomes" id="UP000240830"/>
    </source>
</evidence>
<evidence type="ECO:0000259" key="9">
    <source>
        <dbReference type="Pfam" id="PF08790"/>
    </source>
</evidence>
<dbReference type="EMBL" id="MTSL01000150">
    <property type="protein sequence ID" value="PJF17976.1"/>
    <property type="molecule type" value="Genomic_DNA"/>
</dbReference>
<evidence type="ECO:0000256" key="5">
    <source>
        <dbReference type="ARBA" id="ARBA00022833"/>
    </source>
</evidence>
<dbReference type="SUPFAM" id="SSF57667">
    <property type="entry name" value="beta-beta-alpha zinc fingers"/>
    <property type="match status" value="2"/>
</dbReference>
<keyword evidence="11" id="KW-1185">Reference proteome</keyword>
<dbReference type="GO" id="GO:0000122">
    <property type="term" value="P:negative regulation of transcription by RNA polymerase II"/>
    <property type="evidence" value="ECO:0007669"/>
    <property type="project" value="TreeGrafter"/>
</dbReference>
<accession>A0A2H9TJQ8</accession>
<evidence type="ECO:0000256" key="2">
    <source>
        <dbReference type="ARBA" id="ARBA00022723"/>
    </source>
</evidence>
<dbReference type="STRING" id="1246581.A0A2H9TJQ8"/>
<comment type="subcellular location">
    <subcellularLocation>
        <location evidence="1">Nucleus</location>
    </subcellularLocation>
</comment>
<dbReference type="OrthoDB" id="21474at2759"/>
<dbReference type="GO" id="GO:0005730">
    <property type="term" value="C:nucleolus"/>
    <property type="evidence" value="ECO:0007669"/>
    <property type="project" value="TreeGrafter"/>
</dbReference>
<evidence type="ECO:0000256" key="8">
    <source>
        <dbReference type="PROSITE-ProRule" id="PRU01145"/>
    </source>
</evidence>
<dbReference type="PROSITE" id="PS51804">
    <property type="entry name" value="ZF_C2HC_LYAR"/>
    <property type="match status" value="2"/>
</dbReference>
<dbReference type="PANTHER" id="PTHR13100">
    <property type="entry name" value="CELL GROWTH-REGULATING NUCLEOLAR PROTEIN LYAR"/>
    <property type="match status" value="1"/>
</dbReference>
<organism evidence="10 11">
    <name type="scientific">Paramicrosporidium saccamoebae</name>
    <dbReference type="NCBI Taxonomy" id="1246581"/>
    <lineage>
        <taxon>Eukaryota</taxon>
        <taxon>Fungi</taxon>
        <taxon>Fungi incertae sedis</taxon>
        <taxon>Cryptomycota</taxon>
        <taxon>Cryptomycota incertae sedis</taxon>
        <taxon>Paramicrosporidium</taxon>
    </lineage>
</organism>
<keyword evidence="2" id="KW-0479">Metal-binding</keyword>
<evidence type="ECO:0000256" key="3">
    <source>
        <dbReference type="ARBA" id="ARBA00022737"/>
    </source>
</evidence>
<keyword evidence="4 8" id="KW-0863">Zinc-finger</keyword>
<dbReference type="InterPro" id="IPR014898">
    <property type="entry name" value="Znf_C2H2_LYAR"/>
</dbReference>
<comment type="caution">
    <text evidence="10">The sequence shown here is derived from an EMBL/GenBank/DDBJ whole genome shotgun (WGS) entry which is preliminary data.</text>
</comment>
<keyword evidence="6" id="KW-0539">Nucleus</keyword>
<dbReference type="AlphaFoldDB" id="A0A2H9TJQ8"/>
<dbReference type="Pfam" id="PF08790">
    <property type="entry name" value="zf-LYAR"/>
    <property type="match status" value="1"/>
</dbReference>
<dbReference type="Gene3D" id="3.30.1490.490">
    <property type="match status" value="1"/>
</dbReference>
<keyword evidence="5" id="KW-0862">Zinc</keyword>
<name>A0A2H9TJQ8_9FUNG</name>
<dbReference type="InterPro" id="IPR039999">
    <property type="entry name" value="LYAR"/>
</dbReference>
<proteinExistence type="inferred from homology"/>